<dbReference type="Proteomes" id="UP000019804">
    <property type="component" value="Unassembled WGS sequence"/>
</dbReference>
<keyword evidence="2" id="KW-0472">Membrane</keyword>
<feature type="transmembrane region" description="Helical" evidence="2">
    <location>
        <begin position="169"/>
        <end position="189"/>
    </location>
</feature>
<sequence>MNSALLSQPAPSHSNTTAASTRQRILFDSLNTSRNETNTYADSERPYTATEDNSAGQRSNSRRGHSLFGNRAERLAHRTTRISMPSRAEPAGSQYSPGGSYVQIDMQSVATENHWGDRASSSSNEASRERERTERAHDRQSQRGQEEQPVLYERSCSSILKASHLRRKLYTLAMAGLFFIVVLSIYVAFAASHAHMGRELHILLIFMLLILAIVFCHSFVQFILAVARGPSHRRSRIPSRSGPRGYAEPDQPIPVVLAADEEIMAEGVREKLACPPPAYGLWRSSVRINPDLLHWQRVNDLSAPRRTPSGKVTDQRPPSYASDDGVDYVVEAQPRSFVPNRGQPGPSRIPEISELP</sequence>
<name>A0A017SC07_ASPRC</name>
<keyword evidence="2" id="KW-1133">Transmembrane helix</keyword>
<evidence type="ECO:0000256" key="1">
    <source>
        <dbReference type="SAM" id="MobiDB-lite"/>
    </source>
</evidence>
<dbReference type="HOGENOM" id="CLU_032674_1_1_1"/>
<keyword evidence="2" id="KW-0812">Transmembrane</keyword>
<dbReference type="RefSeq" id="XP_040637852.1">
    <property type="nucleotide sequence ID" value="XM_040779075.1"/>
</dbReference>
<gene>
    <name evidence="3" type="ORF">EURHEDRAFT_378438</name>
</gene>
<accession>A0A017SC07</accession>
<feature type="transmembrane region" description="Helical" evidence="2">
    <location>
        <begin position="201"/>
        <end position="227"/>
    </location>
</feature>
<feature type="region of interest" description="Disordered" evidence="1">
    <location>
        <begin position="1"/>
        <end position="100"/>
    </location>
</feature>
<keyword evidence="4" id="KW-1185">Reference proteome</keyword>
<organism evidence="3 4">
    <name type="scientific">Aspergillus ruber (strain CBS 135680)</name>
    <dbReference type="NCBI Taxonomy" id="1388766"/>
    <lineage>
        <taxon>Eukaryota</taxon>
        <taxon>Fungi</taxon>
        <taxon>Dikarya</taxon>
        <taxon>Ascomycota</taxon>
        <taxon>Pezizomycotina</taxon>
        <taxon>Eurotiomycetes</taxon>
        <taxon>Eurotiomycetidae</taxon>
        <taxon>Eurotiales</taxon>
        <taxon>Aspergillaceae</taxon>
        <taxon>Aspergillus</taxon>
        <taxon>Aspergillus subgen. Aspergillus</taxon>
    </lineage>
</organism>
<dbReference type="AlphaFoldDB" id="A0A017SC07"/>
<dbReference type="OrthoDB" id="5417811at2759"/>
<dbReference type="EMBL" id="KK088427">
    <property type="protein sequence ID" value="EYE94164.1"/>
    <property type="molecule type" value="Genomic_DNA"/>
</dbReference>
<proteinExistence type="predicted"/>
<reference evidence="4" key="1">
    <citation type="journal article" date="2014" name="Nat. Commun.">
        <title>Genomic adaptations of the halophilic Dead Sea filamentous fungus Eurotium rubrum.</title>
        <authorList>
            <person name="Kis-Papo T."/>
            <person name="Weig A.R."/>
            <person name="Riley R."/>
            <person name="Persoh D."/>
            <person name="Salamov A."/>
            <person name="Sun H."/>
            <person name="Lipzen A."/>
            <person name="Wasser S.P."/>
            <person name="Rambold G."/>
            <person name="Grigoriev I.V."/>
            <person name="Nevo E."/>
        </authorList>
    </citation>
    <scope>NUCLEOTIDE SEQUENCE [LARGE SCALE GENOMIC DNA]</scope>
    <source>
        <strain evidence="4">CBS 135680</strain>
    </source>
</reference>
<evidence type="ECO:0000256" key="2">
    <source>
        <dbReference type="SAM" id="Phobius"/>
    </source>
</evidence>
<protein>
    <submittedName>
        <fullName evidence="3">Uncharacterized protein</fullName>
    </submittedName>
</protein>
<feature type="compositionally biased region" description="Basic and acidic residues" evidence="1">
    <location>
        <begin position="126"/>
        <end position="146"/>
    </location>
</feature>
<feature type="compositionally biased region" description="Polar residues" evidence="1">
    <location>
        <begin position="50"/>
        <end position="59"/>
    </location>
</feature>
<dbReference type="GeneID" id="63694199"/>
<evidence type="ECO:0000313" key="4">
    <source>
        <dbReference type="Proteomes" id="UP000019804"/>
    </source>
</evidence>
<feature type="region of interest" description="Disordered" evidence="1">
    <location>
        <begin position="303"/>
        <end position="356"/>
    </location>
</feature>
<evidence type="ECO:0000313" key="3">
    <source>
        <dbReference type="EMBL" id="EYE94164.1"/>
    </source>
</evidence>
<feature type="compositionally biased region" description="Polar residues" evidence="1">
    <location>
        <begin position="1"/>
        <end position="41"/>
    </location>
</feature>
<feature type="region of interest" description="Disordered" evidence="1">
    <location>
        <begin position="113"/>
        <end position="149"/>
    </location>
</feature>